<dbReference type="AlphaFoldDB" id="A0A815ZBZ6"/>
<evidence type="ECO:0000313" key="6">
    <source>
        <dbReference type="EMBL" id="CAF4103650.1"/>
    </source>
</evidence>
<dbReference type="SMART" id="SM00028">
    <property type="entry name" value="TPR"/>
    <property type="match status" value="2"/>
</dbReference>
<accession>A0A815ZBZ6</accession>
<dbReference type="Gene3D" id="1.25.40.10">
    <property type="entry name" value="Tetratricopeptide repeat domain"/>
    <property type="match status" value="1"/>
</dbReference>
<keyword evidence="1" id="KW-0677">Repeat</keyword>
<dbReference type="Proteomes" id="UP000681722">
    <property type="component" value="Unassembled WGS sequence"/>
</dbReference>
<protein>
    <recommendedName>
        <fullName evidence="9">Tetratricopeptide repeat protein</fullName>
    </recommendedName>
</protein>
<dbReference type="Proteomes" id="UP000663829">
    <property type="component" value="Unassembled WGS sequence"/>
</dbReference>
<evidence type="ECO:0000256" key="2">
    <source>
        <dbReference type="ARBA" id="ARBA00022803"/>
    </source>
</evidence>
<proteinExistence type="predicted"/>
<reference evidence="5" key="1">
    <citation type="submission" date="2021-02" db="EMBL/GenBank/DDBJ databases">
        <authorList>
            <person name="Nowell W R."/>
        </authorList>
    </citation>
    <scope>NUCLEOTIDE SEQUENCE</scope>
</reference>
<organism evidence="5 8">
    <name type="scientific">Didymodactylos carnosus</name>
    <dbReference type="NCBI Taxonomy" id="1234261"/>
    <lineage>
        <taxon>Eukaryota</taxon>
        <taxon>Metazoa</taxon>
        <taxon>Spiralia</taxon>
        <taxon>Gnathifera</taxon>
        <taxon>Rotifera</taxon>
        <taxon>Eurotatoria</taxon>
        <taxon>Bdelloidea</taxon>
        <taxon>Philodinida</taxon>
        <taxon>Philodinidae</taxon>
        <taxon>Didymodactylos</taxon>
    </lineage>
</organism>
<dbReference type="EMBL" id="CAJOBA010040930">
    <property type="protein sequence ID" value="CAF4103650.1"/>
    <property type="molecule type" value="Genomic_DNA"/>
</dbReference>
<evidence type="ECO:0000313" key="7">
    <source>
        <dbReference type="EMBL" id="CAF4450655.1"/>
    </source>
</evidence>
<dbReference type="PANTHER" id="PTHR45641">
    <property type="entry name" value="TETRATRICOPEPTIDE REPEAT PROTEIN (AFU_ORTHOLOGUE AFUA_6G03870)"/>
    <property type="match status" value="1"/>
</dbReference>
<dbReference type="SUPFAM" id="SSF48452">
    <property type="entry name" value="TPR-like"/>
    <property type="match status" value="1"/>
</dbReference>
<dbReference type="EMBL" id="CAJOBC010097897">
    <property type="protein sequence ID" value="CAF4450655.1"/>
    <property type="molecule type" value="Genomic_DNA"/>
</dbReference>
<dbReference type="Pfam" id="PF13181">
    <property type="entry name" value="TPR_8"/>
    <property type="match status" value="1"/>
</dbReference>
<dbReference type="EMBL" id="CAJNOQ010031912">
    <property type="protein sequence ID" value="CAF1582535.1"/>
    <property type="molecule type" value="Genomic_DNA"/>
</dbReference>
<dbReference type="Proteomes" id="UP000677228">
    <property type="component" value="Unassembled WGS sequence"/>
</dbReference>
<dbReference type="InterPro" id="IPR019734">
    <property type="entry name" value="TPR_rpt"/>
</dbReference>
<feature type="repeat" description="TPR" evidence="3">
    <location>
        <begin position="31"/>
        <end position="64"/>
    </location>
</feature>
<dbReference type="Proteomes" id="UP000682733">
    <property type="component" value="Unassembled WGS sequence"/>
</dbReference>
<dbReference type="PROSITE" id="PS50005">
    <property type="entry name" value="TPR"/>
    <property type="match status" value="1"/>
</dbReference>
<evidence type="ECO:0000313" key="5">
    <source>
        <dbReference type="EMBL" id="CAF1582535.1"/>
    </source>
</evidence>
<dbReference type="InterPro" id="IPR011990">
    <property type="entry name" value="TPR-like_helical_dom_sf"/>
</dbReference>
<keyword evidence="8" id="KW-1185">Reference proteome</keyword>
<gene>
    <name evidence="5" type="ORF">GPM918_LOCUS41193</name>
    <name evidence="4" type="ORF">OVA965_LOCUS28402</name>
    <name evidence="7" type="ORF">SRO942_LOCUS42217</name>
    <name evidence="6" type="ORF">TMI583_LOCUS29152</name>
</gene>
<evidence type="ECO:0000313" key="8">
    <source>
        <dbReference type="Proteomes" id="UP000663829"/>
    </source>
</evidence>
<evidence type="ECO:0000313" key="4">
    <source>
        <dbReference type="EMBL" id="CAF1298111.1"/>
    </source>
</evidence>
<keyword evidence="2 3" id="KW-0802">TPR repeat</keyword>
<sequence length="146" mass="16636">MNANDSALEMYSKAMKIQEKLVSSSNDPVTADLYQKISGVYLKKGDYDKAMDAARIALNINEQILPSVHPFIAESYHHLGKIYPLNDDLNGALECFVKKMKIYETIYPSYHRLRISTKEEIAIINKNIKLMETKTQLLGLLNRGQK</sequence>
<evidence type="ECO:0008006" key="9">
    <source>
        <dbReference type="Google" id="ProtNLM"/>
    </source>
</evidence>
<comment type="caution">
    <text evidence="5">The sequence shown here is derived from an EMBL/GenBank/DDBJ whole genome shotgun (WGS) entry which is preliminary data.</text>
</comment>
<dbReference type="EMBL" id="CAJNOK010019357">
    <property type="protein sequence ID" value="CAF1298111.1"/>
    <property type="molecule type" value="Genomic_DNA"/>
</dbReference>
<evidence type="ECO:0000256" key="3">
    <source>
        <dbReference type="PROSITE-ProRule" id="PRU00339"/>
    </source>
</evidence>
<evidence type="ECO:0000256" key="1">
    <source>
        <dbReference type="ARBA" id="ARBA00022737"/>
    </source>
</evidence>
<name>A0A815ZBZ6_9BILA</name>
<dbReference type="PANTHER" id="PTHR45641:SF1">
    <property type="entry name" value="AAA+ ATPASE DOMAIN-CONTAINING PROTEIN"/>
    <property type="match status" value="1"/>
</dbReference>